<reference evidence="3" key="1">
    <citation type="submission" date="2016-10" db="EMBL/GenBank/DDBJ databases">
        <authorList>
            <person name="Varghese N."/>
            <person name="Submissions S."/>
        </authorList>
    </citation>
    <scope>NUCLEOTIDE SEQUENCE [LARGE SCALE GENOMIC DNA]</scope>
    <source>
        <strain evidence="3">DSM 25329</strain>
    </source>
</reference>
<feature type="transmembrane region" description="Helical" evidence="1">
    <location>
        <begin position="12"/>
        <end position="45"/>
    </location>
</feature>
<proteinExistence type="predicted"/>
<dbReference type="RefSeq" id="WP_090150532.1">
    <property type="nucleotide sequence ID" value="NZ_FNAN01000007.1"/>
</dbReference>
<name>A0A1G7GHU8_9BACT</name>
<accession>A0A1G7GHU8</accession>
<sequence>MLIEISTKQILRIVLLFSWIIFVGLSIQAGAFLTNAVFVIVKPAVVDLLWQEVDLSDLRRHDPQYFFVIVLISGIVSLCKAGMFYLIIHFLLTKSVNMAQPFSRVTRGFVLGLCYLTFLIGLFSSMGARYAARYVAQGIKMPDIEQLNLGGADVWIFMAIILFVIAQIFRRGIEIQAENDLTI</sequence>
<evidence type="ECO:0000256" key="1">
    <source>
        <dbReference type="SAM" id="Phobius"/>
    </source>
</evidence>
<dbReference type="OrthoDB" id="672524at2"/>
<feature type="transmembrane region" description="Helical" evidence="1">
    <location>
        <begin position="152"/>
        <end position="169"/>
    </location>
</feature>
<protein>
    <recommendedName>
        <fullName evidence="4">DUF2975 domain-containing protein</fullName>
    </recommendedName>
</protein>
<keyword evidence="1" id="KW-0472">Membrane</keyword>
<dbReference type="STRING" id="659014.SAMN04487996_107261"/>
<keyword evidence="1" id="KW-0812">Transmembrane</keyword>
<dbReference type="AlphaFoldDB" id="A0A1G7GHU8"/>
<dbReference type="Proteomes" id="UP000198748">
    <property type="component" value="Unassembled WGS sequence"/>
</dbReference>
<evidence type="ECO:0008006" key="4">
    <source>
        <dbReference type="Google" id="ProtNLM"/>
    </source>
</evidence>
<gene>
    <name evidence="2" type="ORF">SAMN04487996_107261</name>
</gene>
<organism evidence="2 3">
    <name type="scientific">Dyadobacter soli</name>
    <dbReference type="NCBI Taxonomy" id="659014"/>
    <lineage>
        <taxon>Bacteria</taxon>
        <taxon>Pseudomonadati</taxon>
        <taxon>Bacteroidota</taxon>
        <taxon>Cytophagia</taxon>
        <taxon>Cytophagales</taxon>
        <taxon>Spirosomataceae</taxon>
        <taxon>Dyadobacter</taxon>
    </lineage>
</organism>
<feature type="transmembrane region" description="Helical" evidence="1">
    <location>
        <begin position="109"/>
        <end position="132"/>
    </location>
</feature>
<feature type="transmembrane region" description="Helical" evidence="1">
    <location>
        <begin position="65"/>
        <end position="88"/>
    </location>
</feature>
<dbReference type="EMBL" id="FNAN01000007">
    <property type="protein sequence ID" value="SDE87738.1"/>
    <property type="molecule type" value="Genomic_DNA"/>
</dbReference>
<evidence type="ECO:0000313" key="3">
    <source>
        <dbReference type="Proteomes" id="UP000198748"/>
    </source>
</evidence>
<keyword evidence="1" id="KW-1133">Transmembrane helix</keyword>
<keyword evidence="3" id="KW-1185">Reference proteome</keyword>
<dbReference type="InterPro" id="IPR021354">
    <property type="entry name" value="DUF2975"/>
</dbReference>
<dbReference type="Pfam" id="PF11188">
    <property type="entry name" value="DUF2975"/>
    <property type="match status" value="1"/>
</dbReference>
<evidence type="ECO:0000313" key="2">
    <source>
        <dbReference type="EMBL" id="SDE87738.1"/>
    </source>
</evidence>